<dbReference type="Proteomes" id="UP000572680">
    <property type="component" value="Unassembled WGS sequence"/>
</dbReference>
<dbReference type="InterPro" id="IPR005651">
    <property type="entry name" value="Trm112-like"/>
</dbReference>
<comment type="similarity">
    <text evidence="1">Belongs to the UPF0434 family.</text>
</comment>
<accession>A0A7W3LUX3</accession>
<dbReference type="Pfam" id="PF03966">
    <property type="entry name" value="Trm112p"/>
    <property type="match status" value="1"/>
</dbReference>
<dbReference type="Gene3D" id="2.20.25.10">
    <property type="match status" value="1"/>
</dbReference>
<dbReference type="SUPFAM" id="SSF158997">
    <property type="entry name" value="Trm112p-like"/>
    <property type="match status" value="1"/>
</dbReference>
<proteinExistence type="inferred from homology"/>
<sequence length="58" mass="6123">MKLDSWLLEILACPNCGGGLEPDEAAEELVCTGTCGYAYAVRDGIPVLLVDEGRAPAR</sequence>
<evidence type="ECO:0000313" key="3">
    <source>
        <dbReference type="Proteomes" id="UP000572680"/>
    </source>
</evidence>
<dbReference type="RefSeq" id="WP_312898183.1">
    <property type="nucleotide sequence ID" value="NZ_JACJIA010000009.1"/>
</dbReference>
<evidence type="ECO:0000256" key="1">
    <source>
        <dbReference type="HAMAP-Rule" id="MF_01187"/>
    </source>
</evidence>
<keyword evidence="3" id="KW-1185">Reference proteome</keyword>
<protein>
    <recommendedName>
        <fullName evidence="1">UPF0434 protein HNR61_006354</fullName>
    </recommendedName>
</protein>
<gene>
    <name evidence="2" type="ORF">HNR61_006354</name>
</gene>
<dbReference type="EMBL" id="JACJIA010000009">
    <property type="protein sequence ID" value="MBA8954697.1"/>
    <property type="molecule type" value="Genomic_DNA"/>
</dbReference>
<organism evidence="2 3">
    <name type="scientific">Actinomadura namibiensis</name>
    <dbReference type="NCBI Taxonomy" id="182080"/>
    <lineage>
        <taxon>Bacteria</taxon>
        <taxon>Bacillati</taxon>
        <taxon>Actinomycetota</taxon>
        <taxon>Actinomycetes</taxon>
        <taxon>Streptosporangiales</taxon>
        <taxon>Thermomonosporaceae</taxon>
        <taxon>Actinomadura</taxon>
    </lineage>
</organism>
<name>A0A7W3LUX3_ACTNM</name>
<dbReference type="AlphaFoldDB" id="A0A7W3LUX3"/>
<evidence type="ECO:0000313" key="2">
    <source>
        <dbReference type="EMBL" id="MBA8954697.1"/>
    </source>
</evidence>
<reference evidence="2 3" key="1">
    <citation type="submission" date="2020-08" db="EMBL/GenBank/DDBJ databases">
        <title>Genomic Encyclopedia of Type Strains, Phase IV (KMG-IV): sequencing the most valuable type-strain genomes for metagenomic binning, comparative biology and taxonomic classification.</title>
        <authorList>
            <person name="Goeker M."/>
        </authorList>
    </citation>
    <scope>NUCLEOTIDE SEQUENCE [LARGE SCALE GENOMIC DNA]</scope>
    <source>
        <strain evidence="2 3">DSM 44197</strain>
    </source>
</reference>
<comment type="caution">
    <text evidence="2">The sequence shown here is derived from an EMBL/GenBank/DDBJ whole genome shotgun (WGS) entry which is preliminary data.</text>
</comment>
<dbReference type="HAMAP" id="MF_01187">
    <property type="entry name" value="UPF0434"/>
    <property type="match status" value="1"/>
</dbReference>